<sequence length="152" mass="17141">MKQVIDVVGVRPGKMVPWIDRLLEKWARWSTAQGWHGGGSGVSSLLLTDHIEIDHAVRLRDSPSDLMIDIDQAVSCLPDELRDVVRERYERGGRPEDKARALGISRRTFEYRVGKVHMALQAALDVGPANVDVLRVRWYAKRRGAGEIRFAA</sequence>
<gene>
    <name evidence="1" type="ORF">DAI18_17935</name>
</gene>
<evidence type="ECO:0000313" key="1">
    <source>
        <dbReference type="EMBL" id="AVY95711.1"/>
    </source>
</evidence>
<accession>A0A2S0PEC2</accession>
<proteinExistence type="predicted"/>
<dbReference type="Proteomes" id="UP000244173">
    <property type="component" value="Chromosome"/>
</dbReference>
<dbReference type="SUPFAM" id="SSF88659">
    <property type="entry name" value="Sigma3 and sigma4 domains of RNA polymerase sigma factors"/>
    <property type="match status" value="1"/>
</dbReference>
<dbReference type="EMBL" id="CP028519">
    <property type="protein sequence ID" value="AVY95711.1"/>
    <property type="molecule type" value="Genomic_DNA"/>
</dbReference>
<dbReference type="InterPro" id="IPR013324">
    <property type="entry name" value="RNA_pol_sigma_r3/r4-like"/>
</dbReference>
<organism evidence="1 2">
    <name type="scientific">Microvirgula aerodenitrificans</name>
    <dbReference type="NCBI Taxonomy" id="57480"/>
    <lineage>
        <taxon>Bacteria</taxon>
        <taxon>Pseudomonadati</taxon>
        <taxon>Pseudomonadota</taxon>
        <taxon>Betaproteobacteria</taxon>
        <taxon>Neisseriales</taxon>
        <taxon>Aquaspirillaceae</taxon>
        <taxon>Microvirgula</taxon>
    </lineage>
</organism>
<dbReference type="InterPro" id="IPR036388">
    <property type="entry name" value="WH-like_DNA-bd_sf"/>
</dbReference>
<reference evidence="1 2" key="1">
    <citation type="submission" date="2018-04" db="EMBL/GenBank/DDBJ databases">
        <title>Denitrifier Microvirgula.</title>
        <authorList>
            <person name="Anderson E."/>
            <person name="Jang J."/>
            <person name="Ishii S."/>
        </authorList>
    </citation>
    <scope>NUCLEOTIDE SEQUENCE [LARGE SCALE GENOMIC DNA]</scope>
    <source>
        <strain evidence="1 2">BE2.4</strain>
    </source>
</reference>
<protein>
    <submittedName>
        <fullName evidence="1">Uncharacterized protein</fullName>
    </submittedName>
</protein>
<keyword evidence="2" id="KW-1185">Reference proteome</keyword>
<dbReference type="AlphaFoldDB" id="A0A2S0PEC2"/>
<dbReference type="Gene3D" id="1.10.10.10">
    <property type="entry name" value="Winged helix-like DNA-binding domain superfamily/Winged helix DNA-binding domain"/>
    <property type="match status" value="1"/>
</dbReference>
<evidence type="ECO:0000313" key="2">
    <source>
        <dbReference type="Proteomes" id="UP000244173"/>
    </source>
</evidence>
<name>A0A2S0PEC2_9NEIS</name>
<dbReference type="KEGG" id="maer:DAI18_17935"/>